<accession>A0ABZ2LH55</accession>
<gene>
    <name evidence="1" type="ORF">LVJ94_16855</name>
</gene>
<name>A0ABZ2LH55_9BACT</name>
<protein>
    <submittedName>
        <fullName evidence="1">Ferritin-like domain-containing protein</fullName>
    </submittedName>
</protein>
<dbReference type="Proteomes" id="UP001374803">
    <property type="component" value="Chromosome"/>
</dbReference>
<reference evidence="1" key="1">
    <citation type="submission" date="2021-12" db="EMBL/GenBank/DDBJ databases">
        <title>Discovery of the Pendulisporaceae a myxobacterial family with distinct sporulation behavior and unique specialized metabolism.</title>
        <authorList>
            <person name="Garcia R."/>
            <person name="Popoff A."/>
            <person name="Bader C.D."/>
            <person name="Loehr J."/>
            <person name="Walesch S."/>
            <person name="Walt C."/>
            <person name="Boldt J."/>
            <person name="Bunk B."/>
            <person name="Haeckl F.J.F.P.J."/>
            <person name="Gunesch A.P."/>
            <person name="Birkelbach J."/>
            <person name="Nuebel U."/>
            <person name="Pietschmann T."/>
            <person name="Bach T."/>
            <person name="Mueller R."/>
        </authorList>
    </citation>
    <scope>NUCLEOTIDE SEQUENCE</scope>
    <source>
        <strain evidence="1">MSr11367</strain>
    </source>
</reference>
<evidence type="ECO:0000313" key="1">
    <source>
        <dbReference type="EMBL" id="WXB08894.1"/>
    </source>
</evidence>
<sequence>MIDRPIMTENACTSEERRLEGVKAGNPVDYLALRLEKEPEPEVMMSEGTACANAANQAICLQSLASLRETTGFPEKLCGPCSSSTTYLVYTRRDEVGSVTSLDALATFLRPVSDVKTAAFLVRQHGYNVACSAQARNGRVSGDGFDILGVTGDGCGADNDIKEHVVHVSNSAQVTVLQTTLIKAGDPNCASGRRPEGFALTGPSSEATPLGRFFAVAAELEAASVPAFVRLAEELAHHGAPAQLVDDARSAARDEIRHTAMMTSLARRFGAEPSTPDVPQRPVRGLFEIALENAVEGCVHETYAALQATHQARHADDRRIRKVMDRIAKDETQHSALAWNVAAWIEPLLSGEERARIDRARYEVATSLIETVADPHPDIVRIAGAPSAAEALRLLDAVTDELWPGSNRAQMA</sequence>
<dbReference type="RefSeq" id="WP_394838568.1">
    <property type="nucleotide sequence ID" value="NZ_CP089929.1"/>
</dbReference>
<dbReference type="EMBL" id="CP089983">
    <property type="protein sequence ID" value="WXB08894.1"/>
    <property type="molecule type" value="Genomic_DNA"/>
</dbReference>
<dbReference type="InterPro" id="IPR012347">
    <property type="entry name" value="Ferritin-like"/>
</dbReference>
<dbReference type="SUPFAM" id="SSF47240">
    <property type="entry name" value="Ferritin-like"/>
    <property type="match status" value="1"/>
</dbReference>
<evidence type="ECO:0000313" key="2">
    <source>
        <dbReference type="Proteomes" id="UP001374803"/>
    </source>
</evidence>
<dbReference type="InterPro" id="IPR009078">
    <property type="entry name" value="Ferritin-like_SF"/>
</dbReference>
<proteinExistence type="predicted"/>
<dbReference type="Gene3D" id="1.20.1260.10">
    <property type="match status" value="1"/>
</dbReference>
<organism evidence="1 2">
    <name type="scientific">Pendulispora rubella</name>
    <dbReference type="NCBI Taxonomy" id="2741070"/>
    <lineage>
        <taxon>Bacteria</taxon>
        <taxon>Pseudomonadati</taxon>
        <taxon>Myxococcota</taxon>
        <taxon>Myxococcia</taxon>
        <taxon>Myxococcales</taxon>
        <taxon>Sorangiineae</taxon>
        <taxon>Pendulisporaceae</taxon>
        <taxon>Pendulispora</taxon>
    </lineage>
</organism>
<keyword evidence="2" id="KW-1185">Reference proteome</keyword>
<dbReference type="CDD" id="cd00657">
    <property type="entry name" value="Ferritin_like"/>
    <property type="match status" value="1"/>
</dbReference>